<evidence type="ECO:0000259" key="5">
    <source>
        <dbReference type="PROSITE" id="PS51078"/>
    </source>
</evidence>
<keyword evidence="9" id="KW-1185">Reference proteome</keyword>
<protein>
    <submittedName>
        <fullName evidence="7">Transcriptional regulator</fullName>
    </submittedName>
</protein>
<dbReference type="SUPFAM" id="SSF46785">
    <property type="entry name" value="Winged helix' DNA-binding domain"/>
    <property type="match status" value="1"/>
</dbReference>
<evidence type="ECO:0000313" key="9">
    <source>
        <dbReference type="Proteomes" id="UP000266483"/>
    </source>
</evidence>
<dbReference type="InterPro" id="IPR036390">
    <property type="entry name" value="WH_DNA-bd_sf"/>
</dbReference>
<evidence type="ECO:0000259" key="4">
    <source>
        <dbReference type="PROSITE" id="PS51077"/>
    </source>
</evidence>
<dbReference type="SMART" id="SM00346">
    <property type="entry name" value="HTH_ICLR"/>
    <property type="match status" value="1"/>
</dbReference>
<dbReference type="PROSITE" id="PS51078">
    <property type="entry name" value="ICLR_ED"/>
    <property type="match status" value="1"/>
</dbReference>
<proteinExistence type="predicted"/>
<keyword evidence="3" id="KW-0804">Transcription</keyword>
<dbReference type="SUPFAM" id="SSF55781">
    <property type="entry name" value="GAF domain-like"/>
    <property type="match status" value="1"/>
</dbReference>
<feature type="domain" description="HTH iclR-type" evidence="4">
    <location>
        <begin position="9"/>
        <end position="70"/>
    </location>
</feature>
<evidence type="ECO:0000313" key="7">
    <source>
        <dbReference type="EMBL" id="RIY41251.1"/>
    </source>
</evidence>
<evidence type="ECO:0000313" key="8">
    <source>
        <dbReference type="Proteomes" id="UP000266206"/>
    </source>
</evidence>
<organism evidence="7 8">
    <name type="scientific">Neopusillimonas maritima</name>
    <dbReference type="NCBI Taxonomy" id="2026239"/>
    <lineage>
        <taxon>Bacteria</taxon>
        <taxon>Pseudomonadati</taxon>
        <taxon>Pseudomonadota</taxon>
        <taxon>Betaproteobacteria</taxon>
        <taxon>Burkholderiales</taxon>
        <taxon>Alcaligenaceae</taxon>
        <taxon>Neopusillimonas</taxon>
    </lineage>
</organism>
<dbReference type="InterPro" id="IPR029016">
    <property type="entry name" value="GAF-like_dom_sf"/>
</dbReference>
<dbReference type="InterPro" id="IPR036388">
    <property type="entry name" value="WH-like_DNA-bd_sf"/>
</dbReference>
<dbReference type="InterPro" id="IPR014757">
    <property type="entry name" value="Tscrpt_reg_IclR_C"/>
</dbReference>
<keyword evidence="1" id="KW-0805">Transcription regulation</keyword>
<dbReference type="EMBL" id="NQOU01000002">
    <property type="protein sequence ID" value="RII83124.1"/>
    <property type="molecule type" value="Genomic_DNA"/>
</dbReference>
<keyword evidence="2" id="KW-0238">DNA-binding</keyword>
<gene>
    <name evidence="6" type="ORF">CJO09_05805</name>
    <name evidence="7" type="ORF">CJP73_06880</name>
</gene>
<sequence length="277" mass="31507">MKDYQVKTIRALDRGLEVLEYLHKSRNASLHDLYLATGLPKATLTRVIATLERRGLIWQRVADGAFMASHTYQPRPPQVNDENYLVQVASPTLVQLCRKVDWPSILAVPRLDHMAVIETNSPRSYFSHIPLGPIGFRVNMLRSATGRAYLAFCSETERQSVLQRLAASNEPGNYLARRPEQIKQLLEETRQLGYGLRTPDFGGHYDKTRREFDDGRDSVAVPIWAGKEVVAIVNLTWIHKIAKKEDIIKKLLPELRQAAQTISWNLMSPLRESALNP</sequence>
<evidence type="ECO:0000256" key="3">
    <source>
        <dbReference type="ARBA" id="ARBA00023163"/>
    </source>
</evidence>
<dbReference type="EMBL" id="NQYH01000004">
    <property type="protein sequence ID" value="RIY41251.1"/>
    <property type="molecule type" value="Genomic_DNA"/>
</dbReference>
<dbReference type="Proteomes" id="UP000266206">
    <property type="component" value="Unassembled WGS sequence"/>
</dbReference>
<dbReference type="GO" id="GO:0003700">
    <property type="term" value="F:DNA-binding transcription factor activity"/>
    <property type="evidence" value="ECO:0007669"/>
    <property type="project" value="TreeGrafter"/>
</dbReference>
<dbReference type="PANTHER" id="PTHR30136">
    <property type="entry name" value="HELIX-TURN-HELIX TRANSCRIPTIONAL REGULATOR, ICLR FAMILY"/>
    <property type="match status" value="1"/>
</dbReference>
<dbReference type="OrthoDB" id="9807558at2"/>
<comment type="caution">
    <text evidence="7">The sequence shown here is derived from an EMBL/GenBank/DDBJ whole genome shotgun (WGS) entry which is preliminary data.</text>
</comment>
<dbReference type="InterPro" id="IPR050707">
    <property type="entry name" value="HTH_MetabolicPath_Reg"/>
</dbReference>
<dbReference type="Pfam" id="PF01614">
    <property type="entry name" value="IclR_C"/>
    <property type="match status" value="1"/>
</dbReference>
<dbReference type="Pfam" id="PF09339">
    <property type="entry name" value="HTH_IclR"/>
    <property type="match status" value="1"/>
</dbReference>
<dbReference type="Gene3D" id="3.30.450.40">
    <property type="match status" value="1"/>
</dbReference>
<dbReference type="PANTHER" id="PTHR30136:SF23">
    <property type="entry name" value="DNA-BINDING TRANSCRIPTIONAL ACTIVATOR MHPR"/>
    <property type="match status" value="1"/>
</dbReference>
<name>A0A3A1YUQ6_9BURK</name>
<dbReference type="GO" id="GO:0003677">
    <property type="term" value="F:DNA binding"/>
    <property type="evidence" value="ECO:0007669"/>
    <property type="project" value="UniProtKB-KW"/>
</dbReference>
<dbReference type="InterPro" id="IPR005471">
    <property type="entry name" value="Tscrpt_reg_IclR_N"/>
</dbReference>
<dbReference type="PROSITE" id="PS51077">
    <property type="entry name" value="HTH_ICLR"/>
    <property type="match status" value="1"/>
</dbReference>
<dbReference type="RefSeq" id="WP_119441528.1">
    <property type="nucleotide sequence ID" value="NZ_CP170494.1"/>
</dbReference>
<evidence type="ECO:0000256" key="1">
    <source>
        <dbReference type="ARBA" id="ARBA00023015"/>
    </source>
</evidence>
<dbReference type="Proteomes" id="UP000266483">
    <property type="component" value="Unassembled WGS sequence"/>
</dbReference>
<dbReference type="Gene3D" id="1.10.10.10">
    <property type="entry name" value="Winged helix-like DNA-binding domain superfamily/Winged helix DNA-binding domain"/>
    <property type="match status" value="1"/>
</dbReference>
<dbReference type="GO" id="GO:0045892">
    <property type="term" value="P:negative regulation of DNA-templated transcription"/>
    <property type="evidence" value="ECO:0007669"/>
    <property type="project" value="TreeGrafter"/>
</dbReference>
<evidence type="ECO:0000313" key="6">
    <source>
        <dbReference type="EMBL" id="RII83124.1"/>
    </source>
</evidence>
<reference evidence="8 9" key="1">
    <citation type="submission" date="2017-08" db="EMBL/GenBank/DDBJ databases">
        <title>Pusillimonas indicus sp. nov., a member of the family Alcaligenaceae isolated from surface seawater.</title>
        <authorList>
            <person name="Li J."/>
        </authorList>
    </citation>
    <scope>NUCLEOTIDE SEQUENCE [LARGE SCALE GENOMIC DNA]</scope>
    <source>
        <strain evidence="6 9">17-4A</strain>
        <strain evidence="7 8">L52-1-41</strain>
    </source>
</reference>
<dbReference type="AlphaFoldDB" id="A0A3A1YUQ6"/>
<feature type="domain" description="IclR-ED" evidence="5">
    <location>
        <begin position="71"/>
        <end position="268"/>
    </location>
</feature>
<evidence type="ECO:0000256" key="2">
    <source>
        <dbReference type="ARBA" id="ARBA00023125"/>
    </source>
</evidence>
<accession>A0A3A1YUQ6</accession>